<sequence length="83" mass="9728">MESLSFHISEILEYFASKDVNLRDAYLAASFFKNKTLTLKVELTLEEAKTRELISDFLKEKNKKLISFSMTRDRIVCYVKQIS</sequence>
<accession>A0A644T5R2</accession>
<comment type="caution">
    <text evidence="1">The sequence shown here is derived from an EMBL/GenBank/DDBJ whole genome shotgun (WGS) entry which is preliminary data.</text>
</comment>
<protein>
    <submittedName>
        <fullName evidence="1">Uncharacterized protein</fullName>
    </submittedName>
</protein>
<dbReference type="AlphaFoldDB" id="A0A644T5R2"/>
<dbReference type="EMBL" id="VSSQ01000017">
    <property type="protein sequence ID" value="MPL62276.1"/>
    <property type="molecule type" value="Genomic_DNA"/>
</dbReference>
<gene>
    <name evidence="1" type="ORF">SDC9_07887</name>
</gene>
<proteinExistence type="predicted"/>
<reference evidence="1" key="1">
    <citation type="submission" date="2019-08" db="EMBL/GenBank/DDBJ databases">
        <authorList>
            <person name="Kucharzyk K."/>
            <person name="Murdoch R.W."/>
            <person name="Higgins S."/>
            <person name="Loffler F."/>
        </authorList>
    </citation>
    <scope>NUCLEOTIDE SEQUENCE</scope>
</reference>
<evidence type="ECO:0000313" key="1">
    <source>
        <dbReference type="EMBL" id="MPL62276.1"/>
    </source>
</evidence>
<name>A0A644T5R2_9ZZZZ</name>
<organism evidence="1">
    <name type="scientific">bioreactor metagenome</name>
    <dbReference type="NCBI Taxonomy" id="1076179"/>
    <lineage>
        <taxon>unclassified sequences</taxon>
        <taxon>metagenomes</taxon>
        <taxon>ecological metagenomes</taxon>
    </lineage>
</organism>